<dbReference type="PANTHER" id="PTHR21621">
    <property type="entry name" value="RIBOSOMAL PROTEIN S6 MODIFICATION PROTEIN"/>
    <property type="match status" value="1"/>
</dbReference>
<evidence type="ECO:0008006" key="3">
    <source>
        <dbReference type="Google" id="ProtNLM"/>
    </source>
</evidence>
<dbReference type="Gene3D" id="3.30.470.20">
    <property type="entry name" value="ATP-grasp fold, B domain"/>
    <property type="match status" value="1"/>
</dbReference>
<dbReference type="EMBL" id="BAABIP010000007">
    <property type="protein sequence ID" value="GAA4759960.1"/>
    <property type="molecule type" value="Genomic_DNA"/>
</dbReference>
<dbReference type="Proteomes" id="UP001500141">
    <property type="component" value="Unassembled WGS sequence"/>
</dbReference>
<dbReference type="SUPFAM" id="SSF56059">
    <property type="entry name" value="Glutathione synthetase ATP-binding domain-like"/>
    <property type="match status" value="1"/>
</dbReference>
<evidence type="ECO:0000313" key="2">
    <source>
        <dbReference type="Proteomes" id="UP001500141"/>
    </source>
</evidence>
<proteinExistence type="predicted"/>
<gene>
    <name evidence="1" type="ORF">GCM10023230_05820</name>
</gene>
<comment type="caution">
    <text evidence="1">The sequence shown here is derived from an EMBL/GenBank/DDBJ whole genome shotgun (WGS) entry which is preliminary data.</text>
</comment>
<accession>A0ABP8ZLV0</accession>
<reference evidence="2" key="1">
    <citation type="journal article" date="2019" name="Int. J. Syst. Evol. Microbiol.">
        <title>The Global Catalogue of Microorganisms (GCM) 10K type strain sequencing project: providing services to taxonomists for standard genome sequencing and annotation.</title>
        <authorList>
            <consortium name="The Broad Institute Genomics Platform"/>
            <consortium name="The Broad Institute Genome Sequencing Center for Infectious Disease"/>
            <person name="Wu L."/>
            <person name="Ma J."/>
        </authorList>
    </citation>
    <scope>NUCLEOTIDE SEQUENCE [LARGE SCALE GENOMIC DNA]</scope>
    <source>
        <strain evidence="2">JCM 18198</strain>
    </source>
</reference>
<dbReference type="RefSeq" id="WP_264544236.1">
    <property type="nucleotide sequence ID" value="NZ_BAABIP010000007.1"/>
</dbReference>
<sequence>MILILSQESDFSTTQIIEWLEVLGKKWIRINGEDEIIIDYEGEDIVFTLNESSFKFSEITSFWYRRGFLNVKKKTSGIQEFKDFMNAEYNSLIEFIYYRLSQKHRLDSLKNRHVNKLIVNSIARELGIKTPYEFVFNKKSDLKLILDDDKEYVTKSIYGDPRRDFENFYIYNYTSSVDTNNIKSETFFPSLIQNKISKKYELRIFYLKGKFYSMAIFTQKDVQTSLDSRRYNYKKPNRRVPFVLPKLIEDKIDSLMKKLDFDSGSIDMIVTPENEYIFLEVNPIGQFSMTSFPCNYNIEKKIAEYL</sequence>
<dbReference type="InterPro" id="IPR026455">
    <property type="entry name" value="GRASP_w_spasm"/>
</dbReference>
<keyword evidence="2" id="KW-1185">Reference proteome</keyword>
<protein>
    <recommendedName>
        <fullName evidence="3">Grasp-with-spasm system ATP-grasp peptide maturase</fullName>
    </recommendedName>
</protein>
<evidence type="ECO:0000313" key="1">
    <source>
        <dbReference type="EMBL" id="GAA4759960.1"/>
    </source>
</evidence>
<dbReference type="NCBIfam" id="TIGR04192">
    <property type="entry name" value="GRASP_w_spasm"/>
    <property type="match status" value="1"/>
</dbReference>
<dbReference type="PANTHER" id="PTHR21621:SF0">
    <property type="entry name" value="BETA-CITRYLGLUTAMATE SYNTHASE B-RELATED"/>
    <property type="match status" value="1"/>
</dbReference>
<organism evidence="1 2">
    <name type="scientific">Flavobacterium hankyongi</name>
    <dbReference type="NCBI Taxonomy" id="1176532"/>
    <lineage>
        <taxon>Bacteria</taxon>
        <taxon>Pseudomonadati</taxon>
        <taxon>Bacteroidota</taxon>
        <taxon>Flavobacteriia</taxon>
        <taxon>Flavobacteriales</taxon>
        <taxon>Flavobacteriaceae</taxon>
        <taxon>Flavobacterium</taxon>
    </lineage>
</organism>
<name>A0ABP8ZLV0_9FLAO</name>